<name>A0A5B8VLQ8_9BACT</name>
<evidence type="ECO:0000313" key="1">
    <source>
        <dbReference type="EMBL" id="QEC71168.1"/>
    </source>
</evidence>
<dbReference type="Gene3D" id="2.60.40.10">
    <property type="entry name" value="Immunoglobulins"/>
    <property type="match status" value="1"/>
</dbReference>
<dbReference type="KEGG" id="agi:FSB73_05215"/>
<gene>
    <name evidence="1" type="ORF">FSB73_05215</name>
</gene>
<dbReference type="InterPro" id="IPR029058">
    <property type="entry name" value="AB_hydrolase_fold"/>
</dbReference>
<dbReference type="Pfam" id="PF00756">
    <property type="entry name" value="Esterase"/>
    <property type="match status" value="1"/>
</dbReference>
<dbReference type="EMBL" id="CP042434">
    <property type="protein sequence ID" value="QEC71168.1"/>
    <property type="molecule type" value="Genomic_DNA"/>
</dbReference>
<dbReference type="GO" id="GO:0016787">
    <property type="term" value="F:hydrolase activity"/>
    <property type="evidence" value="ECO:0007669"/>
    <property type="project" value="UniProtKB-KW"/>
</dbReference>
<evidence type="ECO:0000313" key="2">
    <source>
        <dbReference type="Proteomes" id="UP000321291"/>
    </source>
</evidence>
<dbReference type="PANTHER" id="PTHR48098:SF6">
    <property type="entry name" value="FERRI-BACILLIBACTIN ESTERASE BESA"/>
    <property type="match status" value="1"/>
</dbReference>
<dbReference type="InterPro" id="IPR013783">
    <property type="entry name" value="Ig-like_fold"/>
</dbReference>
<organism evidence="1 2">
    <name type="scientific">Arachidicoccus ginsenosidivorans</name>
    <dbReference type="NCBI Taxonomy" id="496057"/>
    <lineage>
        <taxon>Bacteria</taxon>
        <taxon>Pseudomonadati</taxon>
        <taxon>Bacteroidota</taxon>
        <taxon>Chitinophagia</taxon>
        <taxon>Chitinophagales</taxon>
        <taxon>Chitinophagaceae</taxon>
        <taxon>Arachidicoccus</taxon>
    </lineage>
</organism>
<dbReference type="InterPro" id="IPR014756">
    <property type="entry name" value="Ig_E-set"/>
</dbReference>
<dbReference type="Gene3D" id="3.40.50.1820">
    <property type="entry name" value="alpha/beta hydrolase"/>
    <property type="match status" value="1"/>
</dbReference>
<dbReference type="Proteomes" id="UP000321291">
    <property type="component" value="Chromosome"/>
</dbReference>
<keyword evidence="1" id="KW-0378">Hydrolase</keyword>
<dbReference type="AlphaFoldDB" id="A0A5B8VLQ8"/>
<dbReference type="SUPFAM" id="SSF53474">
    <property type="entry name" value="alpha/beta-Hydrolases"/>
    <property type="match status" value="1"/>
</dbReference>
<reference evidence="1 2" key="1">
    <citation type="journal article" date="2017" name="Int. J. Syst. Evol. Microbiol.">
        <title>Arachidicoccus ginsenosidivorans sp. nov., with ginsenoside-converting activity isolated from ginseng cultivating soil.</title>
        <authorList>
            <person name="Siddiqi M.Z."/>
            <person name="Aslam Z."/>
            <person name="Im W.T."/>
        </authorList>
    </citation>
    <scope>NUCLEOTIDE SEQUENCE [LARGE SCALE GENOMIC DNA]</scope>
    <source>
        <strain evidence="1 2">Gsoil 809</strain>
    </source>
</reference>
<dbReference type="PANTHER" id="PTHR48098">
    <property type="entry name" value="ENTEROCHELIN ESTERASE-RELATED"/>
    <property type="match status" value="1"/>
</dbReference>
<dbReference type="InterPro" id="IPR050583">
    <property type="entry name" value="Mycobacterial_A85_antigen"/>
</dbReference>
<dbReference type="InterPro" id="IPR000801">
    <property type="entry name" value="Esterase-like"/>
</dbReference>
<proteinExistence type="predicted"/>
<accession>A0A5B8VLQ8</accession>
<sequence length="394" mass="44905">MKPQVLLFFITIFCLLSFMPTKQARQTVLFELQLPGDTLPHANDSLYLAGDFNGWHTADTNFIFKRNRKGIYILKTKLLVGDHAFKVVRGNWQTVETDNEGGAIANRTLEVEKQPGRNVMQVGLKVEGWADNFPKAPIRSTAADNVKIVDSAFEMPELQRKRRIWIYLPEDYAQMPERHYPVLYMQDGQNVFDEATAFSQEWGVDEYLNSLPKSQQCIVVAIDNGENERMQEYNPFNNKQFGKAQGKAYAAFLAKTLKPYIDSHYRTKPDARHTAVCGSSMGGLISYYIALTYPDIFGRAGIFSPSFWIAPEIYQSTDKALTGNSLDHSGFYFYGGAKEGDSLEQRLDQMTLLLKSHPSIVTKTVVDPQGVHEEKYWRQAFGPFYQWLRSLEGQ</sequence>
<protein>
    <submittedName>
        <fullName evidence="1">Alpha/beta hydrolase</fullName>
    </submittedName>
</protein>
<keyword evidence="2" id="KW-1185">Reference proteome</keyword>
<dbReference type="SUPFAM" id="SSF81296">
    <property type="entry name" value="E set domains"/>
    <property type="match status" value="1"/>
</dbReference>